<protein>
    <recommendedName>
        <fullName evidence="3">Concanavalin A-like lectin/glucanase superfamily protein</fullName>
    </recommendedName>
</protein>
<sequence length="276" mass="29178">MKKFNIYAITTVLIGMGLSSCQKKFDPSTYAPQLSIAGYNSASQVAASNLVSYWAFNGGLTDSVNGGAGTATGTGFAGGIKGQSLQGALNSYALTDPDSKVTGLTSFTLSEWVNTPPPSTGIIGLFSLANTKEFWGNIDVFVENGSTNTNGKLRIHVNPGSGDKTLAVDNIQNLFDRWVNITISYDEATSNIILYVNGAKVSNSTTTLSGALHFANPGKIVFGCVQFQTTPSQTSSTGKQDWASYLTGTLDEVRIYNKALTPEEIGALVKLEGRGK</sequence>
<accession>A0ABP8GB87</accession>
<dbReference type="RefSeq" id="WP_345210936.1">
    <property type="nucleotide sequence ID" value="NZ_BAABFT010000004.1"/>
</dbReference>
<proteinExistence type="predicted"/>
<dbReference type="PROSITE" id="PS51257">
    <property type="entry name" value="PROKAR_LIPOPROTEIN"/>
    <property type="match status" value="1"/>
</dbReference>
<dbReference type="Pfam" id="PF13385">
    <property type="entry name" value="Laminin_G_3"/>
    <property type="match status" value="1"/>
</dbReference>
<dbReference type="EMBL" id="BAABFT010000004">
    <property type="protein sequence ID" value="GAA4320763.1"/>
    <property type="molecule type" value="Genomic_DNA"/>
</dbReference>
<dbReference type="Proteomes" id="UP001500582">
    <property type="component" value="Unassembled WGS sequence"/>
</dbReference>
<evidence type="ECO:0000313" key="1">
    <source>
        <dbReference type="EMBL" id="GAA4320763.1"/>
    </source>
</evidence>
<name>A0ABP8GB87_9SPHI</name>
<dbReference type="SUPFAM" id="SSF49899">
    <property type="entry name" value="Concanavalin A-like lectins/glucanases"/>
    <property type="match status" value="1"/>
</dbReference>
<gene>
    <name evidence="1" type="ORF">GCM10023149_20220</name>
</gene>
<evidence type="ECO:0008006" key="3">
    <source>
        <dbReference type="Google" id="ProtNLM"/>
    </source>
</evidence>
<organism evidence="1 2">
    <name type="scientific">Mucilaginibacter gynuensis</name>
    <dbReference type="NCBI Taxonomy" id="1302236"/>
    <lineage>
        <taxon>Bacteria</taxon>
        <taxon>Pseudomonadati</taxon>
        <taxon>Bacteroidota</taxon>
        <taxon>Sphingobacteriia</taxon>
        <taxon>Sphingobacteriales</taxon>
        <taxon>Sphingobacteriaceae</taxon>
        <taxon>Mucilaginibacter</taxon>
    </lineage>
</organism>
<dbReference type="InterPro" id="IPR013320">
    <property type="entry name" value="ConA-like_dom_sf"/>
</dbReference>
<comment type="caution">
    <text evidence="1">The sequence shown here is derived from an EMBL/GenBank/DDBJ whole genome shotgun (WGS) entry which is preliminary data.</text>
</comment>
<dbReference type="Gene3D" id="2.60.120.200">
    <property type="match status" value="1"/>
</dbReference>
<evidence type="ECO:0000313" key="2">
    <source>
        <dbReference type="Proteomes" id="UP001500582"/>
    </source>
</evidence>
<reference evidence="2" key="1">
    <citation type="journal article" date="2019" name="Int. J. Syst. Evol. Microbiol.">
        <title>The Global Catalogue of Microorganisms (GCM) 10K type strain sequencing project: providing services to taxonomists for standard genome sequencing and annotation.</title>
        <authorList>
            <consortium name="The Broad Institute Genomics Platform"/>
            <consortium name="The Broad Institute Genome Sequencing Center for Infectious Disease"/>
            <person name="Wu L."/>
            <person name="Ma J."/>
        </authorList>
    </citation>
    <scope>NUCLEOTIDE SEQUENCE [LARGE SCALE GENOMIC DNA]</scope>
    <source>
        <strain evidence="2">JCM 17705</strain>
    </source>
</reference>
<keyword evidence="2" id="KW-1185">Reference proteome</keyword>